<evidence type="ECO:0000256" key="1">
    <source>
        <dbReference type="SAM" id="Phobius"/>
    </source>
</evidence>
<sequence length="90" mass="10354">MSKKKLKESVIHNKSIEIYKYSGTKHGFASNYEQMSQEISFKSDLARTKSLSILRKVIGPYQEKKKKLLLALFSVCIKTTLLIPIHLILE</sequence>
<keyword evidence="3" id="KW-1185">Reference proteome</keyword>
<evidence type="ECO:0000313" key="2">
    <source>
        <dbReference type="EMBL" id="RHZ56355.1"/>
    </source>
</evidence>
<dbReference type="AlphaFoldDB" id="A0A397GZQ5"/>
<comment type="caution">
    <text evidence="2">The sequence shown here is derived from an EMBL/GenBank/DDBJ whole genome shotgun (WGS) entry which is preliminary data.</text>
</comment>
<accession>A0A397GZQ5</accession>
<dbReference type="OrthoDB" id="5440at2759"/>
<gene>
    <name evidence="2" type="ORF">Glove_402g32</name>
</gene>
<evidence type="ECO:0000313" key="3">
    <source>
        <dbReference type="Proteomes" id="UP000266861"/>
    </source>
</evidence>
<proteinExistence type="predicted"/>
<keyword evidence="1" id="KW-0812">Transmembrane</keyword>
<keyword evidence="1" id="KW-1133">Transmembrane helix</keyword>
<feature type="transmembrane region" description="Helical" evidence="1">
    <location>
        <begin position="68"/>
        <end position="89"/>
    </location>
</feature>
<organism evidence="2 3">
    <name type="scientific">Diversispora epigaea</name>
    <dbReference type="NCBI Taxonomy" id="1348612"/>
    <lineage>
        <taxon>Eukaryota</taxon>
        <taxon>Fungi</taxon>
        <taxon>Fungi incertae sedis</taxon>
        <taxon>Mucoromycota</taxon>
        <taxon>Glomeromycotina</taxon>
        <taxon>Glomeromycetes</taxon>
        <taxon>Diversisporales</taxon>
        <taxon>Diversisporaceae</taxon>
        <taxon>Diversispora</taxon>
    </lineage>
</organism>
<dbReference type="EMBL" id="PQFF01000359">
    <property type="protein sequence ID" value="RHZ56355.1"/>
    <property type="molecule type" value="Genomic_DNA"/>
</dbReference>
<dbReference type="Proteomes" id="UP000266861">
    <property type="component" value="Unassembled WGS sequence"/>
</dbReference>
<reference evidence="2 3" key="1">
    <citation type="submission" date="2018-08" db="EMBL/GenBank/DDBJ databases">
        <title>Genome and evolution of the arbuscular mycorrhizal fungus Diversispora epigaea (formerly Glomus versiforme) and its bacterial endosymbionts.</title>
        <authorList>
            <person name="Sun X."/>
            <person name="Fei Z."/>
            <person name="Harrison M."/>
        </authorList>
    </citation>
    <scope>NUCLEOTIDE SEQUENCE [LARGE SCALE GENOMIC DNA]</scope>
    <source>
        <strain evidence="2 3">IT104</strain>
    </source>
</reference>
<name>A0A397GZQ5_9GLOM</name>
<protein>
    <submittedName>
        <fullName evidence="2">Uncharacterized protein</fullName>
    </submittedName>
</protein>
<keyword evidence="1" id="KW-0472">Membrane</keyword>